<dbReference type="GO" id="GO:0048029">
    <property type="term" value="F:monosaccharide binding"/>
    <property type="evidence" value="ECO:0007669"/>
    <property type="project" value="TreeGrafter"/>
</dbReference>
<proteinExistence type="inferred from homology"/>
<evidence type="ECO:0000256" key="2">
    <source>
        <dbReference type="ARBA" id="ARBA00006604"/>
    </source>
</evidence>
<evidence type="ECO:0000256" key="1">
    <source>
        <dbReference type="ARBA" id="ARBA00004926"/>
    </source>
</evidence>
<dbReference type="Gene3D" id="3.40.50.10490">
    <property type="entry name" value="Glucose-6-phosphate isomerase like protein, domain 1"/>
    <property type="match status" value="2"/>
</dbReference>
<protein>
    <recommendedName>
        <fullName evidence="3 8">Glucose-6-phosphate isomerase</fullName>
        <ecNumber evidence="3 8">5.3.1.9</ecNumber>
    </recommendedName>
</protein>
<reference evidence="9" key="1">
    <citation type="journal article" date="2005" name="Environ. Microbiol.">
        <title>Genetic and functional properties of uncultivated thermophilic crenarchaeotes from a subsurface gold mine as revealed by analysis of genome fragments.</title>
        <authorList>
            <person name="Nunoura T."/>
            <person name="Hirayama H."/>
            <person name="Takami H."/>
            <person name="Oida H."/>
            <person name="Nishi S."/>
            <person name="Shimamura S."/>
            <person name="Suzuki Y."/>
            <person name="Inagaki F."/>
            <person name="Takai K."/>
            <person name="Nealson K.H."/>
            <person name="Horikoshi K."/>
        </authorList>
    </citation>
    <scope>NUCLEOTIDE SEQUENCE</scope>
</reference>
<dbReference type="PRINTS" id="PR00662">
    <property type="entry name" value="G6PISOMERASE"/>
</dbReference>
<evidence type="ECO:0000256" key="3">
    <source>
        <dbReference type="ARBA" id="ARBA00011952"/>
    </source>
</evidence>
<accession>H5SLY9</accession>
<dbReference type="GO" id="GO:0006096">
    <property type="term" value="P:glycolytic process"/>
    <property type="evidence" value="ECO:0007669"/>
    <property type="project" value="UniProtKB-UniPathway"/>
</dbReference>
<organism evidence="9">
    <name type="scientific">uncultured Planctomycetota bacterium</name>
    <dbReference type="NCBI Taxonomy" id="120965"/>
    <lineage>
        <taxon>Bacteria</taxon>
        <taxon>Pseudomonadati</taxon>
        <taxon>Planctomycetota</taxon>
        <taxon>environmental samples</taxon>
    </lineage>
</organism>
<dbReference type="CDD" id="cd05016">
    <property type="entry name" value="SIS_PGI_2"/>
    <property type="match status" value="1"/>
</dbReference>
<dbReference type="PROSITE" id="PS51463">
    <property type="entry name" value="P_GLUCOSE_ISOMERASE_3"/>
    <property type="match status" value="1"/>
</dbReference>
<dbReference type="InterPro" id="IPR035476">
    <property type="entry name" value="SIS_PGI_1"/>
</dbReference>
<evidence type="ECO:0000256" key="7">
    <source>
        <dbReference type="ARBA" id="ARBA00029321"/>
    </source>
</evidence>
<name>H5SLY9_9BACT</name>
<dbReference type="AlphaFoldDB" id="H5SLY9"/>
<comment type="similarity">
    <text evidence="2 8">Belongs to the GPI family.</text>
</comment>
<comment type="pathway">
    <text evidence="1 8">Carbohydrate degradation; glycolysis; D-glyceraldehyde 3-phosphate and glycerone phosphate from D-glucose: step 2/4.</text>
</comment>
<dbReference type="GO" id="GO:0005829">
    <property type="term" value="C:cytosol"/>
    <property type="evidence" value="ECO:0007669"/>
    <property type="project" value="TreeGrafter"/>
</dbReference>
<dbReference type="EMBL" id="AP011768">
    <property type="protein sequence ID" value="BAL57175.1"/>
    <property type="molecule type" value="Genomic_DNA"/>
</dbReference>
<dbReference type="GO" id="GO:0051156">
    <property type="term" value="P:glucose 6-phosphate metabolic process"/>
    <property type="evidence" value="ECO:0007669"/>
    <property type="project" value="TreeGrafter"/>
</dbReference>
<evidence type="ECO:0000256" key="8">
    <source>
        <dbReference type="RuleBase" id="RU000612"/>
    </source>
</evidence>
<evidence type="ECO:0000256" key="4">
    <source>
        <dbReference type="ARBA" id="ARBA00022432"/>
    </source>
</evidence>
<reference evidence="9" key="2">
    <citation type="journal article" date="2012" name="PLoS ONE">
        <title>A Deeply Branching Thermophilic Bacterium with an Ancient Acetyl-CoA Pathway Dominates a Subsurface Ecosystem.</title>
        <authorList>
            <person name="Takami H."/>
            <person name="Noguchi H."/>
            <person name="Takaki Y."/>
            <person name="Uchiyama I."/>
            <person name="Toyoda A."/>
            <person name="Nishi S."/>
            <person name="Chee G.-J."/>
            <person name="Arai W."/>
            <person name="Nunoura T."/>
            <person name="Itoh T."/>
            <person name="Hattori M."/>
            <person name="Takai K."/>
        </authorList>
    </citation>
    <scope>NUCLEOTIDE SEQUENCE</scope>
</reference>
<dbReference type="GO" id="GO:0006094">
    <property type="term" value="P:gluconeogenesis"/>
    <property type="evidence" value="ECO:0007669"/>
    <property type="project" value="UniProtKB-KW"/>
</dbReference>
<dbReference type="GO" id="GO:0097367">
    <property type="term" value="F:carbohydrate derivative binding"/>
    <property type="evidence" value="ECO:0007669"/>
    <property type="project" value="InterPro"/>
</dbReference>
<sequence>MLWDFRQAIFDEGRPSPSPRVVELRSRHYVRKPQLDTLRERLAELRQQIEHEALSSEARALAPQPADHGFINLPAQLLEQAERHPRDNLLVRIQHSAAILRELADRIVILGIGGSYLGARALTEALLSTYHNELAVEARRSIPRCYFEGNGLDNDTLADLLALLQPPQGMARSRQERTALVVVSKSGTTLETAAAFRILWRHWQQWHPRELAARLVLVVTETQPRSRLYQVAQALGLPQEAIFPMPDDVGGRFSVFTPAGLVPAAILGLDISQLLRGAADMTRHFWEHPVEQNLPLQFAALNHLFFASLGKPIRVLSVWSKKLEGLGLWYDQLVSESLGKNETGPTPITAVQTRDLHSRGQQHQEGARDRIIHNVIVERPGHSPIPLGQLDGNTDGLDPIAGKTVPELLQAAWQGTNLAYAEDARPTTDLVLPQLDEYTLGQLMQMLMLSTVIEGRLLGVNPYGQPGVEAYKRNMRWLLALE</sequence>
<keyword evidence="5 8" id="KW-0324">Glycolysis</keyword>
<evidence type="ECO:0000313" key="9">
    <source>
        <dbReference type="EMBL" id="BAL57175.1"/>
    </source>
</evidence>
<dbReference type="PANTHER" id="PTHR11469">
    <property type="entry name" value="GLUCOSE-6-PHOSPHATE ISOMERASE"/>
    <property type="match status" value="1"/>
</dbReference>
<dbReference type="Pfam" id="PF00342">
    <property type="entry name" value="PGI"/>
    <property type="match status" value="1"/>
</dbReference>
<dbReference type="InterPro" id="IPR018189">
    <property type="entry name" value="Phosphoglucose_isomerase_CS"/>
</dbReference>
<gene>
    <name evidence="9" type="ORF">HGMM_F48A06C18</name>
</gene>
<keyword evidence="6 8" id="KW-0413">Isomerase</keyword>
<dbReference type="EC" id="5.3.1.9" evidence="3 8"/>
<dbReference type="PANTHER" id="PTHR11469:SF1">
    <property type="entry name" value="GLUCOSE-6-PHOSPHATE ISOMERASE"/>
    <property type="match status" value="1"/>
</dbReference>
<dbReference type="InterPro" id="IPR046348">
    <property type="entry name" value="SIS_dom_sf"/>
</dbReference>
<dbReference type="InterPro" id="IPR001672">
    <property type="entry name" value="G6P_Isomerase"/>
</dbReference>
<dbReference type="GO" id="GO:0004347">
    <property type="term" value="F:glucose-6-phosphate isomerase activity"/>
    <property type="evidence" value="ECO:0007669"/>
    <property type="project" value="UniProtKB-EC"/>
</dbReference>
<evidence type="ECO:0000256" key="5">
    <source>
        <dbReference type="ARBA" id="ARBA00023152"/>
    </source>
</evidence>
<dbReference type="SUPFAM" id="SSF53697">
    <property type="entry name" value="SIS domain"/>
    <property type="match status" value="1"/>
</dbReference>
<dbReference type="UniPathway" id="UPA00109">
    <property type="reaction ID" value="UER00181"/>
</dbReference>
<evidence type="ECO:0000256" key="6">
    <source>
        <dbReference type="ARBA" id="ARBA00023235"/>
    </source>
</evidence>
<keyword evidence="4 8" id="KW-0312">Gluconeogenesis</keyword>
<dbReference type="InterPro" id="IPR035482">
    <property type="entry name" value="SIS_PGI_2"/>
</dbReference>
<dbReference type="PROSITE" id="PS00765">
    <property type="entry name" value="P_GLUCOSE_ISOMERASE_1"/>
    <property type="match status" value="1"/>
</dbReference>
<dbReference type="CDD" id="cd05015">
    <property type="entry name" value="SIS_PGI_1"/>
    <property type="match status" value="1"/>
</dbReference>
<comment type="catalytic activity">
    <reaction evidence="7 8">
        <text>alpha-D-glucose 6-phosphate = beta-D-fructose 6-phosphate</text>
        <dbReference type="Rhea" id="RHEA:11816"/>
        <dbReference type="ChEBI" id="CHEBI:57634"/>
        <dbReference type="ChEBI" id="CHEBI:58225"/>
        <dbReference type="EC" id="5.3.1.9"/>
    </reaction>
</comment>